<evidence type="ECO:0000256" key="1">
    <source>
        <dbReference type="SAM" id="Phobius"/>
    </source>
</evidence>
<name>A0AAD6ZC58_9AGAR</name>
<feature type="transmembrane region" description="Helical" evidence="1">
    <location>
        <begin position="170"/>
        <end position="188"/>
    </location>
</feature>
<comment type="caution">
    <text evidence="2">The sequence shown here is derived from an EMBL/GenBank/DDBJ whole genome shotgun (WGS) entry which is preliminary data.</text>
</comment>
<accession>A0AAD6ZC58</accession>
<keyword evidence="1" id="KW-0472">Membrane</keyword>
<feature type="transmembrane region" description="Helical" evidence="1">
    <location>
        <begin position="129"/>
        <end position="150"/>
    </location>
</feature>
<evidence type="ECO:0000313" key="3">
    <source>
        <dbReference type="Proteomes" id="UP001218218"/>
    </source>
</evidence>
<protein>
    <submittedName>
        <fullName evidence="2">Uncharacterized protein</fullName>
    </submittedName>
</protein>
<keyword evidence="1" id="KW-0812">Transmembrane</keyword>
<organism evidence="2 3">
    <name type="scientific">Mycena albidolilacea</name>
    <dbReference type="NCBI Taxonomy" id="1033008"/>
    <lineage>
        <taxon>Eukaryota</taxon>
        <taxon>Fungi</taxon>
        <taxon>Dikarya</taxon>
        <taxon>Basidiomycota</taxon>
        <taxon>Agaricomycotina</taxon>
        <taxon>Agaricomycetes</taxon>
        <taxon>Agaricomycetidae</taxon>
        <taxon>Agaricales</taxon>
        <taxon>Marasmiineae</taxon>
        <taxon>Mycenaceae</taxon>
        <taxon>Mycena</taxon>
    </lineage>
</organism>
<evidence type="ECO:0000313" key="2">
    <source>
        <dbReference type="EMBL" id="KAJ7315418.1"/>
    </source>
</evidence>
<reference evidence="2" key="1">
    <citation type="submission" date="2023-03" db="EMBL/GenBank/DDBJ databases">
        <title>Massive genome expansion in bonnet fungi (Mycena s.s.) driven by repeated elements and novel gene families across ecological guilds.</title>
        <authorList>
            <consortium name="Lawrence Berkeley National Laboratory"/>
            <person name="Harder C.B."/>
            <person name="Miyauchi S."/>
            <person name="Viragh M."/>
            <person name="Kuo A."/>
            <person name="Thoen E."/>
            <person name="Andreopoulos B."/>
            <person name="Lu D."/>
            <person name="Skrede I."/>
            <person name="Drula E."/>
            <person name="Henrissat B."/>
            <person name="Morin E."/>
            <person name="Kohler A."/>
            <person name="Barry K."/>
            <person name="LaButti K."/>
            <person name="Morin E."/>
            <person name="Salamov A."/>
            <person name="Lipzen A."/>
            <person name="Mereny Z."/>
            <person name="Hegedus B."/>
            <person name="Baldrian P."/>
            <person name="Stursova M."/>
            <person name="Weitz H."/>
            <person name="Taylor A."/>
            <person name="Grigoriev I.V."/>
            <person name="Nagy L.G."/>
            <person name="Martin F."/>
            <person name="Kauserud H."/>
        </authorList>
    </citation>
    <scope>NUCLEOTIDE SEQUENCE</scope>
    <source>
        <strain evidence="2">CBHHK002</strain>
    </source>
</reference>
<keyword evidence="1" id="KW-1133">Transmembrane helix</keyword>
<dbReference type="AlphaFoldDB" id="A0AAD6ZC58"/>
<keyword evidence="3" id="KW-1185">Reference proteome</keyword>
<dbReference type="Proteomes" id="UP001218218">
    <property type="component" value="Unassembled WGS sequence"/>
</dbReference>
<feature type="transmembrane region" description="Helical" evidence="1">
    <location>
        <begin position="213"/>
        <end position="235"/>
    </location>
</feature>
<feature type="transmembrane region" description="Helical" evidence="1">
    <location>
        <begin position="83"/>
        <end position="108"/>
    </location>
</feature>
<gene>
    <name evidence="2" type="ORF">DFH08DRAFT_893855</name>
</gene>
<sequence>MTPLTSGLSYAFVEGVLELTLYGPFAILFSTVVYLFWIRGLISRKRPTFFVFLTLLFLFLSITAHWINAIIILYHAFVQLDHFLAVLFFITLSTPTAVIHFTLVQISATITDGLAIHRLYVVWSRNPRVVIILPIIFLGSQIVTSVLMIYNVWRETVFNFYDVSNTSVNVNFVSSVIINIYSTGMIMFEMGRTSRAIRTITGGRSAGKGLRKVLVIIVESAVLQTTMTILNLIAFHYNPALSSALTALQPLVFGISVCLIHVRVGLGWTTECNQPQGTTLNMVKQEAPTPTKEYDLEGGMVH</sequence>
<proteinExistence type="predicted"/>
<feature type="transmembrane region" description="Helical" evidence="1">
    <location>
        <begin position="49"/>
        <end position="77"/>
    </location>
</feature>
<dbReference type="EMBL" id="JARIHO010000062">
    <property type="protein sequence ID" value="KAJ7315418.1"/>
    <property type="molecule type" value="Genomic_DNA"/>
</dbReference>
<feature type="transmembrane region" description="Helical" evidence="1">
    <location>
        <begin position="247"/>
        <end position="266"/>
    </location>
</feature>
<feature type="transmembrane region" description="Helical" evidence="1">
    <location>
        <begin position="20"/>
        <end position="37"/>
    </location>
</feature>